<feature type="region of interest" description="Disordered" evidence="1">
    <location>
        <begin position="1"/>
        <end position="67"/>
    </location>
</feature>
<dbReference type="OrthoDB" id="3231855at2759"/>
<proteinExistence type="predicted"/>
<accession>A0A433DI39</accession>
<reference evidence="3 4" key="1">
    <citation type="journal article" date="2018" name="New Phytol.">
        <title>Phylogenomics of Endogonaceae and evolution of mycorrhizas within Mucoromycota.</title>
        <authorList>
            <person name="Chang Y."/>
            <person name="Desiro A."/>
            <person name="Na H."/>
            <person name="Sandor L."/>
            <person name="Lipzen A."/>
            <person name="Clum A."/>
            <person name="Barry K."/>
            <person name="Grigoriev I.V."/>
            <person name="Martin F.M."/>
            <person name="Stajich J.E."/>
            <person name="Smith M.E."/>
            <person name="Bonito G."/>
            <person name="Spatafora J.W."/>
        </authorList>
    </citation>
    <scope>NUCLEOTIDE SEQUENCE [LARGE SCALE GENOMIC DNA]</scope>
    <source>
        <strain evidence="3 4">GMNB39</strain>
    </source>
</reference>
<comment type="caution">
    <text evidence="3">The sequence shown here is derived from an EMBL/GenBank/DDBJ whole genome shotgun (WGS) entry which is preliminary data.</text>
</comment>
<organism evidence="3 4">
    <name type="scientific">Jimgerdemannia flammicorona</name>
    <dbReference type="NCBI Taxonomy" id="994334"/>
    <lineage>
        <taxon>Eukaryota</taxon>
        <taxon>Fungi</taxon>
        <taxon>Fungi incertae sedis</taxon>
        <taxon>Mucoromycota</taxon>
        <taxon>Mucoromycotina</taxon>
        <taxon>Endogonomycetes</taxon>
        <taxon>Endogonales</taxon>
        <taxon>Endogonaceae</taxon>
        <taxon>Jimgerdemannia</taxon>
    </lineage>
</organism>
<sequence>MGNSESRQSKKHHSNPSGDWQKQHVGIVTDLVQQQVENQLHPQQHHNGSHSPSEGPAGGSQEGGGGDYLEYTRLRQLAHQEAEARGRCYDSSKEAYSQGNGAKAKQLSNQGHEHDRKMKQYNQQAADYIFEMKNRNLPPDEIDLHGLFVQEALKKADLVIAGCIRDKRDHLTIIVGKGNHSVNHVAKLKPAIQQLVDKYNLRCSPGRNPGCIYVEFGKGKGTLDWLGSNCVIS</sequence>
<feature type="compositionally biased region" description="Polar residues" evidence="1">
    <location>
        <begin position="31"/>
        <end position="42"/>
    </location>
</feature>
<dbReference type="PANTHER" id="PTHR47417:SF1">
    <property type="entry name" value="SMR DOMAIN-CONTAINING PROTEIN YPL199C"/>
    <property type="match status" value="1"/>
</dbReference>
<dbReference type="AlphaFoldDB" id="A0A433DI39"/>
<dbReference type="Proteomes" id="UP000268093">
    <property type="component" value="Unassembled WGS sequence"/>
</dbReference>
<dbReference type="Gene3D" id="3.30.1370.110">
    <property type="match status" value="1"/>
</dbReference>
<dbReference type="Pfam" id="PF08590">
    <property type="entry name" value="DUF1771"/>
    <property type="match status" value="1"/>
</dbReference>
<dbReference type="InterPro" id="IPR002625">
    <property type="entry name" value="Smr_dom"/>
</dbReference>
<evidence type="ECO:0000256" key="1">
    <source>
        <dbReference type="SAM" id="MobiDB-lite"/>
    </source>
</evidence>
<dbReference type="SUPFAM" id="SSF160443">
    <property type="entry name" value="SMR domain-like"/>
    <property type="match status" value="1"/>
</dbReference>
<feature type="domain" description="Smr" evidence="2">
    <location>
        <begin position="142"/>
        <end position="217"/>
    </location>
</feature>
<feature type="compositionally biased region" description="Polar residues" evidence="1">
    <location>
        <begin position="94"/>
        <end position="110"/>
    </location>
</feature>
<gene>
    <name evidence="3" type="ORF">BC936DRAFT_138924</name>
</gene>
<evidence type="ECO:0000313" key="3">
    <source>
        <dbReference type="EMBL" id="RUP50479.1"/>
    </source>
</evidence>
<dbReference type="Pfam" id="PF01713">
    <property type="entry name" value="Smr"/>
    <property type="match status" value="1"/>
</dbReference>
<keyword evidence="4" id="KW-1185">Reference proteome</keyword>
<dbReference type="PANTHER" id="PTHR47417">
    <property type="entry name" value="SMR DOMAIN-CONTAINING PROTEIN YPL199C"/>
    <property type="match status" value="1"/>
</dbReference>
<protein>
    <recommendedName>
        <fullName evidence="2">Smr domain-containing protein</fullName>
    </recommendedName>
</protein>
<dbReference type="InterPro" id="IPR036063">
    <property type="entry name" value="Smr_dom_sf"/>
</dbReference>
<evidence type="ECO:0000259" key="2">
    <source>
        <dbReference type="PROSITE" id="PS50828"/>
    </source>
</evidence>
<dbReference type="PROSITE" id="PS50828">
    <property type="entry name" value="SMR"/>
    <property type="match status" value="1"/>
</dbReference>
<dbReference type="SMART" id="SM00463">
    <property type="entry name" value="SMR"/>
    <property type="match status" value="1"/>
</dbReference>
<dbReference type="EMBL" id="RBNI01001396">
    <property type="protein sequence ID" value="RUP50479.1"/>
    <property type="molecule type" value="Genomic_DNA"/>
</dbReference>
<name>A0A433DI39_9FUNG</name>
<feature type="compositionally biased region" description="Gly residues" evidence="1">
    <location>
        <begin position="56"/>
        <end position="67"/>
    </location>
</feature>
<dbReference type="SMART" id="SM01162">
    <property type="entry name" value="DUF1771"/>
    <property type="match status" value="1"/>
</dbReference>
<feature type="region of interest" description="Disordered" evidence="1">
    <location>
        <begin position="85"/>
        <end position="114"/>
    </location>
</feature>
<dbReference type="InterPro" id="IPR053020">
    <property type="entry name" value="Smr_domain_protein"/>
</dbReference>
<evidence type="ECO:0000313" key="4">
    <source>
        <dbReference type="Proteomes" id="UP000268093"/>
    </source>
</evidence>
<dbReference type="InterPro" id="IPR013899">
    <property type="entry name" value="DUF1771"/>
</dbReference>